<sequence>MAAPDWAPTSDQVAALMHSRTRGRDSIAATAAREQGRFTADTRPSDEQVRSLIELACNDVAVAFAGRSPCTATLRAAAATAAAYRTAQLVEASYAPERTNHLGLAHEIFGTLAADAIRAVAVAIEAGCPLDEPETP</sequence>
<comment type="caution">
    <text evidence="1">The sequence shown here is derived from an EMBL/GenBank/DDBJ whole genome shotgun (WGS) entry which is preliminary data.</text>
</comment>
<protein>
    <submittedName>
        <fullName evidence="1">Uncharacterized protein</fullName>
    </submittedName>
</protein>
<evidence type="ECO:0000313" key="2">
    <source>
        <dbReference type="Proteomes" id="UP001284601"/>
    </source>
</evidence>
<reference evidence="2" key="1">
    <citation type="submission" date="2023-07" db="EMBL/GenBank/DDBJ databases">
        <title>Conexibacter stalactiti sp. nov., isolated from stalactites in a lava cave and emended description of the genus Conexibacter.</title>
        <authorList>
            <person name="Lee S.D."/>
        </authorList>
    </citation>
    <scope>NUCLEOTIDE SEQUENCE [LARGE SCALE GENOMIC DNA]</scope>
    <source>
        <strain evidence="2">KCTC 39840</strain>
    </source>
</reference>
<organism evidence="1 2">
    <name type="scientific">Conexibacter stalactiti</name>
    <dbReference type="NCBI Taxonomy" id="1940611"/>
    <lineage>
        <taxon>Bacteria</taxon>
        <taxon>Bacillati</taxon>
        <taxon>Actinomycetota</taxon>
        <taxon>Thermoleophilia</taxon>
        <taxon>Solirubrobacterales</taxon>
        <taxon>Conexibacteraceae</taxon>
        <taxon>Conexibacter</taxon>
    </lineage>
</organism>
<dbReference type="RefSeq" id="WP_318600134.1">
    <property type="nucleotide sequence ID" value="NZ_JAWSTH010000097.1"/>
</dbReference>
<dbReference type="Proteomes" id="UP001284601">
    <property type="component" value="Unassembled WGS sequence"/>
</dbReference>
<proteinExistence type="predicted"/>
<keyword evidence="2" id="KW-1185">Reference proteome</keyword>
<evidence type="ECO:0000313" key="1">
    <source>
        <dbReference type="EMBL" id="MDW5597668.1"/>
    </source>
</evidence>
<name>A0ABU4HWI9_9ACTN</name>
<gene>
    <name evidence="1" type="ORF">R7226_25175</name>
</gene>
<accession>A0ABU4HWI9</accession>
<dbReference type="EMBL" id="JAWSTH010000097">
    <property type="protein sequence ID" value="MDW5597668.1"/>
    <property type="molecule type" value="Genomic_DNA"/>
</dbReference>